<dbReference type="EC" id="3.5.4.4" evidence="4"/>
<evidence type="ECO:0000256" key="6">
    <source>
        <dbReference type="ARBA" id="ARBA00022723"/>
    </source>
</evidence>
<evidence type="ECO:0000259" key="10">
    <source>
        <dbReference type="Pfam" id="PF00962"/>
    </source>
</evidence>
<dbReference type="GO" id="GO:0005576">
    <property type="term" value="C:extracellular region"/>
    <property type="evidence" value="ECO:0007669"/>
    <property type="project" value="UniProtKB-SubCell"/>
</dbReference>
<evidence type="ECO:0000256" key="9">
    <source>
        <dbReference type="ARBA" id="ARBA00047764"/>
    </source>
</evidence>
<dbReference type="STRING" id="1447872.A0A1J9Q6Q1"/>
<comment type="subcellular location">
    <subcellularLocation>
        <location evidence="2">Secreted</location>
    </subcellularLocation>
</comment>
<feature type="domain" description="Adenosine deaminase" evidence="10">
    <location>
        <begin position="190"/>
        <end position="489"/>
    </location>
</feature>
<dbReference type="GO" id="GO:0004000">
    <property type="term" value="F:adenosine deaminase activity"/>
    <property type="evidence" value="ECO:0007669"/>
    <property type="project" value="TreeGrafter"/>
</dbReference>
<dbReference type="InterPro" id="IPR032466">
    <property type="entry name" value="Metal_Hydrolase"/>
</dbReference>
<dbReference type="PANTHER" id="PTHR11409">
    <property type="entry name" value="ADENOSINE DEAMINASE"/>
    <property type="match status" value="1"/>
</dbReference>
<gene>
    <name evidence="11" type="ORF">AJ78_03858</name>
</gene>
<protein>
    <recommendedName>
        <fullName evidence="4">adenosine deaminase</fullName>
        <ecNumber evidence="4">3.5.4.4</ecNumber>
    </recommendedName>
</protein>
<keyword evidence="7" id="KW-0732">Signal</keyword>
<evidence type="ECO:0000256" key="3">
    <source>
        <dbReference type="ARBA" id="ARBA00006083"/>
    </source>
</evidence>
<evidence type="ECO:0000256" key="7">
    <source>
        <dbReference type="ARBA" id="ARBA00022729"/>
    </source>
</evidence>
<sequence length="532" mass="60752">MDSDDKWELLEGIPQVEDHFIQKRELRDVWTKDTEKDLAQQSGETLYPGMMFHLARERMQKTNLWKIVQKMPKGALLHAHLEAMINLDLLCDLVLSLPNLYMSSSAPLVTTKDLATSSLYFQYFSTPPEPSGMSGLLWERDYTPFSFAPVCQIASAFPNGGIDGFRTWLKSRCTLAPESSSHHRGVDDIWVQFQRTFQVVDSIIYYEPVFRTCMQQILKELHADGIRYVEFRLVFDFPYRRDQRDEVESDYQAFFQAFGEEIEKFKSSSEGRGFHGARMIWTTVRALSNRLIAENMKHCIAIKQKFPELVAGYDVVGQEEKGRTLADLVSVLFWFKKKCVEAGVDIPFFFHAGEWVGDGDETDHNLYDAILLGTRRIGHGLTLHKHPLLIDLVKEKKILIECCPISNEVLRLTSSIMAHPLPALLARGVPVALCNDDPTLLGYGMNGLTHDFCQVLNGLENVGLVGLATMAENSIRWSCFEDQSSSEWLRDIRSGLTGTSIKAARLKDWHIEFERFCQWVILEFGSKVDDDE</sequence>
<dbReference type="AlphaFoldDB" id="A0A1J9Q6Q1"/>
<comment type="caution">
    <text evidence="11">The sequence shown here is derived from an EMBL/GenBank/DDBJ whole genome shotgun (WGS) entry which is preliminary data.</text>
</comment>
<dbReference type="GO" id="GO:0046103">
    <property type="term" value="P:inosine biosynthetic process"/>
    <property type="evidence" value="ECO:0007669"/>
    <property type="project" value="TreeGrafter"/>
</dbReference>
<keyword evidence="6" id="KW-0479">Metal-binding</keyword>
<keyword evidence="12" id="KW-1185">Reference proteome</keyword>
<name>A0A1J9Q6Q1_9EURO</name>
<dbReference type="FunFam" id="3.20.20.140:FF:000017">
    <property type="entry name" value="Adenosine deaminase 2"/>
    <property type="match status" value="1"/>
</dbReference>
<keyword evidence="8" id="KW-0378">Hydrolase</keyword>
<evidence type="ECO:0000313" key="11">
    <source>
        <dbReference type="EMBL" id="OJD15915.1"/>
    </source>
</evidence>
<dbReference type="Gene3D" id="3.20.20.140">
    <property type="entry name" value="Metal-dependent hydrolases"/>
    <property type="match status" value="1"/>
</dbReference>
<dbReference type="Pfam" id="PF00962">
    <property type="entry name" value="A_deaminase"/>
    <property type="match status" value="1"/>
</dbReference>
<evidence type="ECO:0000256" key="2">
    <source>
        <dbReference type="ARBA" id="ARBA00004613"/>
    </source>
</evidence>
<dbReference type="GO" id="GO:0046872">
    <property type="term" value="F:metal ion binding"/>
    <property type="evidence" value="ECO:0007669"/>
    <property type="project" value="UniProtKB-KW"/>
</dbReference>
<dbReference type="PANTHER" id="PTHR11409:SF39">
    <property type="entry name" value="ADENOSINE DEAMINASE 2"/>
    <property type="match status" value="1"/>
</dbReference>
<reference evidence="11 12" key="1">
    <citation type="submission" date="2015-07" db="EMBL/GenBank/DDBJ databases">
        <title>Emmonsia species relationships and genome sequence.</title>
        <authorList>
            <consortium name="The Broad Institute Genomics Platform"/>
            <person name="Cuomo C.A."/>
            <person name="Munoz J.F."/>
            <person name="Imamovic A."/>
            <person name="Priest M.E."/>
            <person name="Young S."/>
            <person name="Clay O.K."/>
            <person name="McEwen J.G."/>
        </authorList>
    </citation>
    <scope>NUCLEOTIDE SEQUENCE [LARGE SCALE GENOMIC DNA]</scope>
    <source>
        <strain evidence="11 12">UAMH 9510</strain>
    </source>
</reference>
<dbReference type="Proteomes" id="UP000182235">
    <property type="component" value="Unassembled WGS sequence"/>
</dbReference>
<comment type="cofactor">
    <cofactor evidence="1">
        <name>Zn(2+)</name>
        <dbReference type="ChEBI" id="CHEBI:29105"/>
    </cofactor>
</comment>
<dbReference type="SUPFAM" id="SSF51556">
    <property type="entry name" value="Metallo-dependent hydrolases"/>
    <property type="match status" value="1"/>
</dbReference>
<comment type="similarity">
    <text evidence="3">Belongs to the metallo-dependent hydrolases superfamily. Adenosine and AMP deaminases family. ADGF subfamily.</text>
</comment>
<dbReference type="VEuPathDB" id="FungiDB:AJ78_03858"/>
<proteinExistence type="inferred from homology"/>
<evidence type="ECO:0000256" key="1">
    <source>
        <dbReference type="ARBA" id="ARBA00001947"/>
    </source>
</evidence>
<evidence type="ECO:0000256" key="8">
    <source>
        <dbReference type="ARBA" id="ARBA00022801"/>
    </source>
</evidence>
<accession>A0A1J9Q6Q1</accession>
<keyword evidence="5" id="KW-0964">Secreted</keyword>
<dbReference type="InterPro" id="IPR001365">
    <property type="entry name" value="A_deaminase_dom"/>
</dbReference>
<organism evidence="11 12">
    <name type="scientific">Emergomyces pasteurianus Ep9510</name>
    <dbReference type="NCBI Taxonomy" id="1447872"/>
    <lineage>
        <taxon>Eukaryota</taxon>
        <taxon>Fungi</taxon>
        <taxon>Dikarya</taxon>
        <taxon>Ascomycota</taxon>
        <taxon>Pezizomycotina</taxon>
        <taxon>Eurotiomycetes</taxon>
        <taxon>Eurotiomycetidae</taxon>
        <taxon>Onygenales</taxon>
        <taxon>Ajellomycetaceae</taxon>
        <taxon>Emergomyces</taxon>
    </lineage>
</organism>
<dbReference type="EMBL" id="LGRN01000131">
    <property type="protein sequence ID" value="OJD15915.1"/>
    <property type="molecule type" value="Genomic_DNA"/>
</dbReference>
<evidence type="ECO:0000256" key="4">
    <source>
        <dbReference type="ARBA" id="ARBA00012784"/>
    </source>
</evidence>
<dbReference type="GO" id="GO:0006154">
    <property type="term" value="P:adenosine catabolic process"/>
    <property type="evidence" value="ECO:0007669"/>
    <property type="project" value="TreeGrafter"/>
</dbReference>
<dbReference type="OrthoDB" id="7202371at2759"/>
<evidence type="ECO:0000256" key="5">
    <source>
        <dbReference type="ARBA" id="ARBA00022525"/>
    </source>
</evidence>
<dbReference type="InterPro" id="IPR006330">
    <property type="entry name" value="Ado/ade_deaminase"/>
</dbReference>
<comment type="catalytic activity">
    <reaction evidence="9">
        <text>adenosine + H2O + H(+) = inosine + NH4(+)</text>
        <dbReference type="Rhea" id="RHEA:24408"/>
        <dbReference type="ChEBI" id="CHEBI:15377"/>
        <dbReference type="ChEBI" id="CHEBI:15378"/>
        <dbReference type="ChEBI" id="CHEBI:16335"/>
        <dbReference type="ChEBI" id="CHEBI:17596"/>
        <dbReference type="ChEBI" id="CHEBI:28938"/>
        <dbReference type="EC" id="3.5.4.4"/>
    </reaction>
</comment>
<evidence type="ECO:0000313" key="12">
    <source>
        <dbReference type="Proteomes" id="UP000182235"/>
    </source>
</evidence>